<sequence length="103" mass="12000">MTQHFWAQDRAQRGAWGAAARPLEAGWLHLLYARLHSWRRRPSKVSICILVEETRSAEQAQEQRRSFQRERSPMTETHRGVRELHRSERASLKRLGTGEAQPG</sequence>
<reference evidence="1" key="1">
    <citation type="submission" date="2023-05" db="EMBL/GenBank/DDBJ databases">
        <authorList>
            <consortium name="ELIXIR-Norway"/>
        </authorList>
    </citation>
    <scope>NUCLEOTIDE SEQUENCE</scope>
</reference>
<organism evidence="1 2">
    <name type="scientific">Rangifer tarandus platyrhynchus</name>
    <name type="common">Svalbard reindeer</name>
    <dbReference type="NCBI Taxonomy" id="3082113"/>
    <lineage>
        <taxon>Eukaryota</taxon>
        <taxon>Metazoa</taxon>
        <taxon>Chordata</taxon>
        <taxon>Craniata</taxon>
        <taxon>Vertebrata</taxon>
        <taxon>Euteleostomi</taxon>
        <taxon>Mammalia</taxon>
        <taxon>Eutheria</taxon>
        <taxon>Laurasiatheria</taxon>
        <taxon>Artiodactyla</taxon>
        <taxon>Ruminantia</taxon>
        <taxon>Pecora</taxon>
        <taxon>Cervidae</taxon>
        <taxon>Odocoileinae</taxon>
        <taxon>Rangifer</taxon>
    </lineage>
</organism>
<reference evidence="1" key="2">
    <citation type="submission" date="2025-03" db="EMBL/GenBank/DDBJ databases">
        <authorList>
            <consortium name="ELIXIR-Norway"/>
            <consortium name="Elixir Norway"/>
        </authorList>
    </citation>
    <scope>NUCLEOTIDE SEQUENCE</scope>
</reference>
<accession>A0AC59YAH6</accession>
<name>A0AC59YAH6_RANTA</name>
<dbReference type="Proteomes" id="UP001162501">
    <property type="component" value="Chromosome 11"/>
</dbReference>
<evidence type="ECO:0000313" key="1">
    <source>
        <dbReference type="EMBL" id="CAM9525761.1"/>
    </source>
</evidence>
<evidence type="ECO:0000313" key="2">
    <source>
        <dbReference type="Proteomes" id="UP001162501"/>
    </source>
</evidence>
<gene>
    <name evidence="1" type="ORF">MRATA1EN22A_LOCUS3768</name>
</gene>
<protein>
    <submittedName>
        <fullName evidence="1">Uncharacterized protein</fullName>
    </submittedName>
</protein>
<dbReference type="EMBL" id="OX596095">
    <property type="protein sequence ID" value="CAM9525761.1"/>
    <property type="molecule type" value="Genomic_DNA"/>
</dbReference>
<proteinExistence type="predicted"/>